<accession>A0A1V9YTZ5</accession>
<dbReference type="Proteomes" id="UP000243217">
    <property type="component" value="Unassembled WGS sequence"/>
</dbReference>
<proteinExistence type="predicted"/>
<dbReference type="EMBL" id="JNBS01002788">
    <property type="protein sequence ID" value="OQR89284.1"/>
    <property type="molecule type" value="Genomic_DNA"/>
</dbReference>
<dbReference type="OrthoDB" id="10513701at2759"/>
<dbReference type="AlphaFoldDB" id="A0A1V9YTZ5"/>
<evidence type="ECO:0008006" key="4">
    <source>
        <dbReference type="Google" id="ProtNLM"/>
    </source>
</evidence>
<evidence type="ECO:0000313" key="2">
    <source>
        <dbReference type="EMBL" id="OQR89284.1"/>
    </source>
</evidence>
<feature type="region of interest" description="Disordered" evidence="1">
    <location>
        <begin position="1"/>
        <end position="26"/>
    </location>
</feature>
<reference evidence="2 3" key="1">
    <citation type="journal article" date="2014" name="Genome Biol. Evol.">
        <title>The secreted proteins of Achlya hypogyna and Thraustotheca clavata identify the ancestral oomycete secretome and reveal gene acquisitions by horizontal gene transfer.</title>
        <authorList>
            <person name="Misner I."/>
            <person name="Blouin N."/>
            <person name="Leonard G."/>
            <person name="Richards T.A."/>
            <person name="Lane C.E."/>
        </authorList>
    </citation>
    <scope>NUCLEOTIDE SEQUENCE [LARGE SCALE GENOMIC DNA]</scope>
    <source>
        <strain evidence="2 3">ATCC 34112</strain>
    </source>
</reference>
<organism evidence="2 3">
    <name type="scientific">Thraustotheca clavata</name>
    <dbReference type="NCBI Taxonomy" id="74557"/>
    <lineage>
        <taxon>Eukaryota</taxon>
        <taxon>Sar</taxon>
        <taxon>Stramenopiles</taxon>
        <taxon>Oomycota</taxon>
        <taxon>Saprolegniomycetes</taxon>
        <taxon>Saprolegniales</taxon>
        <taxon>Achlyaceae</taxon>
        <taxon>Thraustotheca</taxon>
    </lineage>
</organism>
<name>A0A1V9YTZ5_9STRA</name>
<gene>
    <name evidence="2" type="ORF">THRCLA_09815</name>
</gene>
<protein>
    <recommendedName>
        <fullName evidence="4">Methyltransferase type 11 domain-containing protein</fullName>
    </recommendedName>
</protein>
<comment type="caution">
    <text evidence="2">The sequence shown here is derived from an EMBL/GenBank/DDBJ whole genome shotgun (WGS) entry which is preliminary data.</text>
</comment>
<keyword evidence="3" id="KW-1185">Reference proteome</keyword>
<evidence type="ECO:0000256" key="1">
    <source>
        <dbReference type="SAM" id="MobiDB-lite"/>
    </source>
</evidence>
<sequence>MSNGWDCFDSSDEEYEPSITPSSGLTPEMNGRVLAELLRVFPARRKAHHVDTFLPTAATIEADSSSAALQARLKEAGYVFPTDSSPTEVLIAMDALHENLAYEDIAKVLEKLHDKLLPGGVLVTKVPPNLSVDFTSELWAVPRVSLVSSLVGSLHASKSRHLNDSEHVQLVVVFRRAGVVNPLHY</sequence>
<feature type="non-terminal residue" evidence="2">
    <location>
        <position position="185"/>
    </location>
</feature>
<evidence type="ECO:0000313" key="3">
    <source>
        <dbReference type="Proteomes" id="UP000243217"/>
    </source>
</evidence>